<evidence type="ECO:0000256" key="5">
    <source>
        <dbReference type="ARBA" id="ARBA00022692"/>
    </source>
</evidence>
<feature type="transmembrane region" description="Helical" evidence="14">
    <location>
        <begin position="124"/>
        <end position="144"/>
    </location>
</feature>
<keyword evidence="15" id="KW-1185">Reference proteome</keyword>
<protein>
    <recommendedName>
        <fullName evidence="13">Taste receptor type 2</fullName>
    </recommendedName>
</protein>
<evidence type="ECO:0000256" key="1">
    <source>
        <dbReference type="ARBA" id="ARBA00004141"/>
    </source>
</evidence>
<evidence type="ECO:0000256" key="2">
    <source>
        <dbReference type="ARBA" id="ARBA00007376"/>
    </source>
</evidence>
<evidence type="ECO:0000256" key="7">
    <source>
        <dbReference type="ARBA" id="ARBA00023040"/>
    </source>
</evidence>
<keyword evidence="8 13" id="KW-0472">Membrane</keyword>
<proteinExistence type="inferred from homology"/>
<evidence type="ECO:0000313" key="15">
    <source>
        <dbReference type="Proteomes" id="UP000515140"/>
    </source>
</evidence>
<evidence type="ECO:0000256" key="8">
    <source>
        <dbReference type="ARBA" id="ARBA00023136"/>
    </source>
</evidence>
<dbReference type="FunFam" id="1.20.1070.10:FF:000055">
    <property type="entry name" value="Taste receptor type 2"/>
    <property type="match status" value="1"/>
</dbReference>
<dbReference type="InParanoid" id="A0A6P5J0C6"/>
<keyword evidence="6 14" id="KW-1133">Transmembrane helix</keyword>
<dbReference type="KEGG" id="pcw:110198041"/>
<dbReference type="PANTHER" id="PTHR11394">
    <property type="entry name" value="TASTE RECEPTOR TYPE 2"/>
    <property type="match status" value="1"/>
</dbReference>
<feature type="transmembrane region" description="Helical" evidence="14">
    <location>
        <begin position="261"/>
        <end position="282"/>
    </location>
</feature>
<evidence type="ECO:0000256" key="11">
    <source>
        <dbReference type="ARBA" id="ARBA00023224"/>
    </source>
</evidence>
<dbReference type="RefSeq" id="XP_020827795.1">
    <property type="nucleotide sequence ID" value="XM_020972136.1"/>
</dbReference>
<dbReference type="InterPro" id="IPR007960">
    <property type="entry name" value="TAS2R"/>
</dbReference>
<dbReference type="Pfam" id="PF05296">
    <property type="entry name" value="TAS2R"/>
    <property type="match status" value="1"/>
</dbReference>
<reference evidence="16" key="1">
    <citation type="submission" date="2025-08" db="UniProtKB">
        <authorList>
            <consortium name="RefSeq"/>
        </authorList>
    </citation>
    <scope>IDENTIFICATION</scope>
    <source>
        <tissue evidence="16">Spleen</tissue>
    </source>
</reference>
<evidence type="ECO:0000256" key="13">
    <source>
        <dbReference type="RuleBase" id="RU004424"/>
    </source>
</evidence>
<evidence type="ECO:0000256" key="12">
    <source>
        <dbReference type="RuleBase" id="RU004423"/>
    </source>
</evidence>
<evidence type="ECO:0000256" key="9">
    <source>
        <dbReference type="ARBA" id="ARBA00023170"/>
    </source>
</evidence>
<dbReference type="GO" id="GO:0016020">
    <property type="term" value="C:membrane"/>
    <property type="evidence" value="ECO:0007669"/>
    <property type="project" value="UniProtKB-SubCell"/>
</dbReference>
<evidence type="ECO:0000256" key="10">
    <source>
        <dbReference type="ARBA" id="ARBA00023180"/>
    </source>
</evidence>
<keyword evidence="10" id="KW-0325">Glycoprotein</keyword>
<gene>
    <name evidence="16" type="primary">LOC110198041</name>
</gene>
<dbReference type="CDD" id="cd13950">
    <property type="entry name" value="7tm_TAS2R"/>
    <property type="match status" value="1"/>
</dbReference>
<keyword evidence="4 13" id="KW-0716">Sensory transduction</keyword>
<organism evidence="15 16">
    <name type="scientific">Phascolarctos cinereus</name>
    <name type="common">Koala</name>
    <dbReference type="NCBI Taxonomy" id="38626"/>
    <lineage>
        <taxon>Eukaryota</taxon>
        <taxon>Metazoa</taxon>
        <taxon>Chordata</taxon>
        <taxon>Craniata</taxon>
        <taxon>Vertebrata</taxon>
        <taxon>Euteleostomi</taxon>
        <taxon>Mammalia</taxon>
        <taxon>Metatheria</taxon>
        <taxon>Diprotodontia</taxon>
        <taxon>Phascolarctidae</taxon>
        <taxon>Phascolarctos</taxon>
    </lineage>
</organism>
<dbReference type="Gene3D" id="1.20.1070.10">
    <property type="entry name" value="Rhodopsin 7-helix transmembrane proteins"/>
    <property type="match status" value="1"/>
</dbReference>
<keyword evidence="7 13" id="KW-0297">G-protein coupled receptor</keyword>
<dbReference type="SUPFAM" id="SSF81321">
    <property type="entry name" value="Family A G protein-coupled receptor-like"/>
    <property type="match status" value="1"/>
</dbReference>
<dbReference type="PANTHER" id="PTHR11394:SF58">
    <property type="entry name" value="TASTE RECEPTOR TYPE 2 MEMBER 7"/>
    <property type="match status" value="1"/>
</dbReference>
<dbReference type="GeneID" id="110198041"/>
<evidence type="ECO:0000313" key="16">
    <source>
        <dbReference type="RefSeq" id="XP_020827795.1"/>
    </source>
</evidence>
<comment type="subcellular location">
    <subcellularLocation>
        <location evidence="1 13">Membrane</location>
        <topology evidence="1 13">Multi-pass membrane protein</topology>
    </subcellularLocation>
</comment>
<dbReference type="AlphaFoldDB" id="A0A6P5J0C6"/>
<keyword evidence="11 13" id="KW-0807">Transducer</keyword>
<dbReference type="GO" id="GO:0033038">
    <property type="term" value="F:bitter taste receptor activity"/>
    <property type="evidence" value="ECO:0007669"/>
    <property type="project" value="InterPro"/>
</dbReference>
<feature type="transmembrane region" description="Helical" evidence="14">
    <location>
        <begin position="93"/>
        <end position="117"/>
    </location>
</feature>
<evidence type="ECO:0000256" key="4">
    <source>
        <dbReference type="ARBA" id="ARBA00022606"/>
    </source>
</evidence>
<feature type="transmembrane region" description="Helical" evidence="14">
    <location>
        <begin position="178"/>
        <end position="200"/>
    </location>
</feature>
<dbReference type="Proteomes" id="UP000515140">
    <property type="component" value="Unplaced"/>
</dbReference>
<feature type="transmembrane region" description="Helical" evidence="14">
    <location>
        <begin position="234"/>
        <end position="255"/>
    </location>
</feature>
<sequence length="312" mass="35671">MPGAIGNIFVMVAAGKCLVGGFTNGFIVLVNFMDWVKTGRLSSLDLILTALATSRIILMGSFACMVIVINFFIFHEMIYLESIWNLSNHLNTWFDTCLSVFYFPKISNFSHPAFLWLKWRVNKVVFRMVCICFLVTLLVDLLLAEKITISTICVAHGNRTNGTHETQITKEHHFFNLILYYMGGFVPFIFSLISCLLLVFSLWKHSQQMQGNVTNCRDSGTEVHKKTMKSIVSFLFLFLLYHVSIVIGTSSYILLDNPLLVLFSMIITAIYPLAHSIILIKLNNKLRQASLRILWQLRHCPQRIWERLCGTG</sequence>
<keyword evidence="5 13" id="KW-0812">Transmembrane</keyword>
<feature type="transmembrane region" description="Helical" evidence="14">
    <location>
        <begin position="44"/>
        <end position="73"/>
    </location>
</feature>
<evidence type="ECO:0000256" key="14">
    <source>
        <dbReference type="SAM" id="Phobius"/>
    </source>
</evidence>
<name>A0A6P5J0C6_PHACI</name>
<keyword evidence="3 13" id="KW-0919">Taste</keyword>
<comment type="similarity">
    <text evidence="2 12">Belongs to the G-protein coupled receptor T2R family.</text>
</comment>
<keyword evidence="9 13" id="KW-0675">Receptor</keyword>
<evidence type="ECO:0000256" key="3">
    <source>
        <dbReference type="ARBA" id="ARBA00022480"/>
    </source>
</evidence>
<evidence type="ECO:0000256" key="6">
    <source>
        <dbReference type="ARBA" id="ARBA00022989"/>
    </source>
</evidence>
<dbReference type="GO" id="GO:0004930">
    <property type="term" value="F:G protein-coupled receptor activity"/>
    <property type="evidence" value="ECO:0007669"/>
    <property type="project" value="UniProtKB-KW"/>
</dbReference>
<accession>A0A6P5J0C6</accession>
<feature type="transmembrane region" description="Helical" evidence="14">
    <location>
        <begin position="6"/>
        <end position="32"/>
    </location>
</feature>